<evidence type="ECO:0000313" key="4">
    <source>
        <dbReference type="Proteomes" id="UP000241201"/>
    </source>
</evidence>
<proteinExistence type="predicted"/>
<reference evidence="3" key="2">
    <citation type="journal article" date="2019" name="Int. J. Syst. Evol. Microbiol.">
        <title>Faecalibacillus intestinalis gen. nov., sp. nov. and Faecalibacillus faecis sp. nov., isolated from human faeces.</title>
        <authorList>
            <person name="Seo B."/>
            <person name="Jeon K."/>
            <person name="Baek I."/>
            <person name="Lee Y.M."/>
            <person name="Baek K."/>
            <person name="Ko G."/>
        </authorList>
    </citation>
    <scope>NUCLEOTIDE SEQUENCE</scope>
    <source>
        <strain evidence="3">SNUG30370</strain>
    </source>
</reference>
<evidence type="ECO:0000313" key="2">
    <source>
        <dbReference type="EMBL" id="MCB8610369.1"/>
    </source>
</evidence>
<sequence length="215" mass="23239">MKFKFSIKLAIISLIGNIIIAIGVSTCRISQMGIDPFTSMTTGISGLLNIPLGVFQGSINAVLFLVLILLSRSNLKYLNIGAIINMFLLGFFVQFFNNVYCQLFNVSSPDVIPFSLPMKFVVLAIGILFVTLGCSLYITSDLGTGCYDALSIYMADVMSPSYSVCRIMTDVVCVLIGFITGGPLGIATIILMFGTGPLISTWNKLVSKPIVEKFA</sequence>
<dbReference type="EMBL" id="PYLP01000006">
    <property type="protein sequence ID" value="PST40573.1"/>
    <property type="molecule type" value="Genomic_DNA"/>
</dbReference>
<evidence type="ECO:0000256" key="1">
    <source>
        <dbReference type="SAM" id="Phobius"/>
    </source>
</evidence>
<keyword evidence="1" id="KW-0812">Transmembrane</keyword>
<dbReference type="Proteomes" id="UP000241201">
    <property type="component" value="Unassembled WGS sequence"/>
</dbReference>
<feature type="transmembrane region" description="Helical" evidence="1">
    <location>
        <begin position="116"/>
        <end position="138"/>
    </location>
</feature>
<dbReference type="PANTHER" id="PTHR40078:SF1">
    <property type="entry name" value="INTEGRAL MEMBRANE PROTEIN"/>
    <property type="match status" value="1"/>
</dbReference>
<keyword evidence="4" id="KW-1185">Reference proteome</keyword>
<reference evidence="2" key="3">
    <citation type="submission" date="2021-10" db="EMBL/GenBank/DDBJ databases">
        <title>Collection of gut derived symbiotic bacterial strains cultured from healthy donors.</title>
        <authorList>
            <person name="Lin H."/>
            <person name="Littmann E."/>
            <person name="Kohout C."/>
            <person name="Pamer E.G."/>
        </authorList>
    </citation>
    <scope>NUCLEOTIDE SEQUENCE</scope>
    <source>
        <strain evidence="2">DFI.4.48</strain>
    </source>
</reference>
<dbReference type="AlphaFoldDB" id="A0A2T3FZ92"/>
<dbReference type="InterPro" id="IPR038750">
    <property type="entry name" value="YczE/YyaS-like"/>
</dbReference>
<feature type="transmembrane region" description="Helical" evidence="1">
    <location>
        <begin position="7"/>
        <end position="26"/>
    </location>
</feature>
<protein>
    <recommendedName>
        <fullName evidence="5">YitT family protein</fullName>
    </recommendedName>
</protein>
<dbReference type="GeneID" id="77470754"/>
<feature type="transmembrane region" description="Helical" evidence="1">
    <location>
        <begin position="77"/>
        <end position="96"/>
    </location>
</feature>
<comment type="caution">
    <text evidence="3">The sequence shown here is derived from an EMBL/GenBank/DDBJ whole genome shotgun (WGS) entry which is preliminary data.</text>
</comment>
<organism evidence="3 4">
    <name type="scientific">Faecalibacillus faecis</name>
    <dbReference type="NCBI Taxonomy" id="1982628"/>
    <lineage>
        <taxon>Bacteria</taxon>
        <taxon>Bacillati</taxon>
        <taxon>Bacillota</taxon>
        <taxon>Erysipelotrichia</taxon>
        <taxon>Erysipelotrichales</taxon>
        <taxon>Coprobacillaceae</taxon>
        <taxon>Faecalibacillus</taxon>
    </lineage>
</organism>
<gene>
    <name evidence="3" type="ORF">C7U55_06575</name>
    <name evidence="2" type="ORF">LJD69_07150</name>
</gene>
<dbReference type="Pfam" id="PF19700">
    <property type="entry name" value="DUF6198"/>
    <property type="match status" value="1"/>
</dbReference>
<feature type="transmembrane region" description="Helical" evidence="1">
    <location>
        <begin position="171"/>
        <end position="193"/>
    </location>
</feature>
<dbReference type="EMBL" id="JAJDKZ010000017">
    <property type="protein sequence ID" value="MCB8610369.1"/>
    <property type="molecule type" value="Genomic_DNA"/>
</dbReference>
<dbReference type="RefSeq" id="WP_106987880.1">
    <property type="nucleotide sequence ID" value="NZ_DAWBWI010000293.1"/>
</dbReference>
<accession>A0A2T3FZ92</accession>
<dbReference type="Proteomes" id="UP001198439">
    <property type="component" value="Unassembled WGS sequence"/>
</dbReference>
<keyword evidence="1" id="KW-1133">Transmembrane helix</keyword>
<name>A0A2T3FZ92_9FIRM</name>
<keyword evidence="1" id="KW-0472">Membrane</keyword>
<feature type="transmembrane region" description="Helical" evidence="1">
    <location>
        <begin position="46"/>
        <end position="70"/>
    </location>
</feature>
<evidence type="ECO:0008006" key="5">
    <source>
        <dbReference type="Google" id="ProtNLM"/>
    </source>
</evidence>
<evidence type="ECO:0000313" key="3">
    <source>
        <dbReference type="EMBL" id="PST40573.1"/>
    </source>
</evidence>
<reference evidence="4" key="1">
    <citation type="submission" date="2018-03" db="EMBL/GenBank/DDBJ databases">
        <title>Lachnoclostridium SNUG30370 gen.nov., sp.nov., isolated from human faeces.</title>
        <authorList>
            <person name="Seo B."/>
            <person name="Jeon K."/>
            <person name="Ko G."/>
        </authorList>
    </citation>
    <scope>NUCLEOTIDE SEQUENCE [LARGE SCALE GENOMIC DNA]</scope>
    <source>
        <strain evidence="4">SNUG30370</strain>
    </source>
</reference>
<dbReference type="PANTHER" id="PTHR40078">
    <property type="entry name" value="INTEGRAL MEMBRANE PROTEIN-RELATED"/>
    <property type="match status" value="1"/>
</dbReference>